<dbReference type="Pfam" id="PF12796">
    <property type="entry name" value="Ank_2"/>
    <property type="match status" value="4"/>
</dbReference>
<evidence type="ECO:0000256" key="2">
    <source>
        <dbReference type="ARBA" id="ARBA00023043"/>
    </source>
</evidence>
<dbReference type="OrthoDB" id="5086500at2759"/>
<feature type="repeat" description="ANK" evidence="3">
    <location>
        <begin position="324"/>
        <end position="356"/>
    </location>
</feature>
<comment type="caution">
    <text evidence="4">The sequence shown here is derived from an EMBL/GenBank/DDBJ whole genome shotgun (WGS) entry which is preliminary data.</text>
</comment>
<evidence type="ECO:0000313" key="4">
    <source>
        <dbReference type="EMBL" id="OQO06571.1"/>
    </source>
</evidence>
<dbReference type="STRING" id="1507870.A0A1V8T5N7"/>
<dbReference type="EMBL" id="NAJO01000016">
    <property type="protein sequence ID" value="OQO06571.1"/>
    <property type="molecule type" value="Genomic_DNA"/>
</dbReference>
<dbReference type="InterPro" id="IPR002110">
    <property type="entry name" value="Ankyrin_rpt"/>
</dbReference>
<name>A0A1V8T5N7_9PEZI</name>
<evidence type="ECO:0000313" key="5">
    <source>
        <dbReference type="Proteomes" id="UP000192596"/>
    </source>
</evidence>
<dbReference type="InParanoid" id="A0A1V8T5N7"/>
<keyword evidence="2 3" id="KW-0040">ANK repeat</keyword>
<sequence>MASIGLGEPLYEGQAPITLDVVFVHGLHGDRIKSWSKDKICWPRDLLKEDLPNARILSALAQSYHESRQEPIVRPKIASIKPKTMGVVFAGTPHRGSDKARWAKVATNLATFVLKDNSSAQVTALCRGSETLERLQMDFARVSGSLRIYTFCEEYKYSEAVGKIVDNDSATLGYNHENIEGLPGSHSEMIKFNSRKETGYERLTGSILDIVDLGPIELPRVVDLSPDPISSISETLQETALSTIDPRYKDWLEAFWISCEEGRLEGVKKQIARKVDVNTVANSSDCIARYGTALTAAVWNGHIEVVRYLLSHGARPNQPGNPQDVSLPLHIAASLANKPLVKLLLSKGAKVDVQGGAYRFALTAAAVGGDISIVRLLIDEGANLHARDLEGETAMHGAVIGGHADVVKWLVAQGLDHNISGDQGTALELAIQKNRDQPGFAADIVDFLSGGEAQPLLAPEIKPKSGQTPKLTVATQTGGETEANDPRIHEFLCTILKVSLMIAAKEGSLEDAERLLSPPEPVDPNDPYLEDGEYGYPLHAAAANGHILVAALLLERGANVNAQGFQLGTALHFAAYQGHTFIAALLIAWGADVNAISDVEGGLMATPLELAAANGQTLCVKYLLTQGADVNLSGGTLCSALHAAATSSNGLEVLRALLEKGANVQKLNEMGLSAADMARAHEHHQAKHLLKQWGCPRAPFFSAQRLVAWGASLNVRVERQQAVQREQEMQNLIKQYAAQLAASSG</sequence>
<dbReference type="PANTHER" id="PTHR24198:SF165">
    <property type="entry name" value="ANKYRIN REPEAT-CONTAINING PROTEIN-RELATED"/>
    <property type="match status" value="1"/>
</dbReference>
<proteinExistence type="predicted"/>
<dbReference type="InterPro" id="IPR036770">
    <property type="entry name" value="Ankyrin_rpt-contain_sf"/>
</dbReference>
<feature type="repeat" description="ANK" evidence="3">
    <location>
        <begin position="289"/>
        <end position="321"/>
    </location>
</feature>
<feature type="repeat" description="ANK" evidence="3">
    <location>
        <begin position="566"/>
        <end position="598"/>
    </location>
</feature>
<keyword evidence="1" id="KW-0677">Repeat</keyword>
<dbReference type="Proteomes" id="UP000192596">
    <property type="component" value="Unassembled WGS sequence"/>
</dbReference>
<dbReference type="PROSITE" id="PS50088">
    <property type="entry name" value="ANK_REPEAT"/>
    <property type="match status" value="8"/>
</dbReference>
<dbReference type="PROSITE" id="PS50297">
    <property type="entry name" value="ANK_REP_REGION"/>
    <property type="match status" value="7"/>
</dbReference>
<evidence type="ECO:0000256" key="1">
    <source>
        <dbReference type="ARBA" id="ARBA00022737"/>
    </source>
</evidence>
<feature type="repeat" description="ANK" evidence="3">
    <location>
        <begin position="603"/>
        <end position="635"/>
    </location>
</feature>
<accession>A0A1V8T5N7</accession>
<reference evidence="5" key="1">
    <citation type="submission" date="2017-03" db="EMBL/GenBank/DDBJ databases">
        <title>Genomes of endolithic fungi from Antarctica.</title>
        <authorList>
            <person name="Coleine C."/>
            <person name="Masonjones S."/>
            <person name="Stajich J.E."/>
        </authorList>
    </citation>
    <scope>NUCLEOTIDE SEQUENCE [LARGE SCALE GENOMIC DNA]</scope>
    <source>
        <strain evidence="5">CCFEE 5527</strain>
    </source>
</reference>
<dbReference type="PRINTS" id="PR01415">
    <property type="entry name" value="ANKYRIN"/>
</dbReference>
<feature type="repeat" description="ANK" evidence="3">
    <location>
        <begin position="639"/>
        <end position="669"/>
    </location>
</feature>
<dbReference type="Gene3D" id="1.25.40.20">
    <property type="entry name" value="Ankyrin repeat-containing domain"/>
    <property type="match status" value="3"/>
</dbReference>
<organism evidence="4 5">
    <name type="scientific">Cryoendolithus antarcticus</name>
    <dbReference type="NCBI Taxonomy" id="1507870"/>
    <lineage>
        <taxon>Eukaryota</taxon>
        <taxon>Fungi</taxon>
        <taxon>Dikarya</taxon>
        <taxon>Ascomycota</taxon>
        <taxon>Pezizomycotina</taxon>
        <taxon>Dothideomycetes</taxon>
        <taxon>Dothideomycetidae</taxon>
        <taxon>Cladosporiales</taxon>
        <taxon>Cladosporiaceae</taxon>
        <taxon>Cryoendolithus</taxon>
    </lineage>
</organism>
<dbReference type="AlphaFoldDB" id="A0A1V8T5N7"/>
<feature type="repeat" description="ANK" evidence="3">
    <location>
        <begin position="390"/>
        <end position="422"/>
    </location>
</feature>
<feature type="repeat" description="ANK" evidence="3">
    <location>
        <begin position="357"/>
        <end position="389"/>
    </location>
</feature>
<keyword evidence="5" id="KW-1185">Reference proteome</keyword>
<feature type="repeat" description="ANK" evidence="3">
    <location>
        <begin position="533"/>
        <end position="565"/>
    </location>
</feature>
<dbReference type="PANTHER" id="PTHR24198">
    <property type="entry name" value="ANKYRIN REPEAT AND PROTEIN KINASE DOMAIN-CONTAINING PROTEIN"/>
    <property type="match status" value="1"/>
</dbReference>
<dbReference type="SUPFAM" id="SSF48403">
    <property type="entry name" value="Ankyrin repeat"/>
    <property type="match status" value="2"/>
</dbReference>
<evidence type="ECO:0000256" key="3">
    <source>
        <dbReference type="PROSITE-ProRule" id="PRU00023"/>
    </source>
</evidence>
<dbReference type="SMART" id="SM00248">
    <property type="entry name" value="ANK"/>
    <property type="match status" value="9"/>
</dbReference>
<gene>
    <name evidence="4" type="ORF">B0A48_08354</name>
</gene>
<protein>
    <submittedName>
        <fullName evidence="4">Uncharacterized protein</fullName>
    </submittedName>
</protein>